<dbReference type="InterPro" id="IPR036291">
    <property type="entry name" value="NAD(P)-bd_dom_sf"/>
</dbReference>
<gene>
    <name evidence="1" type="ORF">Taro_001924</name>
</gene>
<evidence type="ECO:0000313" key="2">
    <source>
        <dbReference type="Proteomes" id="UP000652761"/>
    </source>
</evidence>
<sequence length="200" mass="21378">MSPPHPCPLRTSEKFLEPGFAQLPAACMGAWGSVNTPLNVSEDEWANVIATNLTGQWLVAKHVCRRMRDAKVGGSVINISSTSGVNRGLLPGAVAYATSKTALNATTKVMAVELGCYNIRVNSISPGIFKSEITESLMKKKWLNNVATKIVPLRTFGTSDPALTSLVRYLIHDASNYVTGNIFIVDAGATLPGVPIFSCL</sequence>
<dbReference type="Proteomes" id="UP000652761">
    <property type="component" value="Unassembled WGS sequence"/>
</dbReference>
<name>A0A843TKC4_COLES</name>
<reference evidence="1" key="1">
    <citation type="submission" date="2017-07" db="EMBL/GenBank/DDBJ databases">
        <title>Taro Niue Genome Assembly and Annotation.</title>
        <authorList>
            <person name="Atibalentja N."/>
            <person name="Keating K."/>
            <person name="Fields C.J."/>
        </authorList>
    </citation>
    <scope>NUCLEOTIDE SEQUENCE</scope>
    <source>
        <strain evidence="1">Niue_2</strain>
        <tissue evidence="1">Leaf</tissue>
    </source>
</reference>
<protein>
    <submittedName>
        <fullName evidence="1">Uncharacterized protein</fullName>
    </submittedName>
</protein>
<evidence type="ECO:0000313" key="1">
    <source>
        <dbReference type="EMBL" id="MQL69650.1"/>
    </source>
</evidence>
<dbReference type="PANTHER" id="PTHR44375">
    <property type="entry name" value="BETA-KETOACYL-ACP REDUCTASE-LIKE PROTEIN-RELATED"/>
    <property type="match status" value="1"/>
</dbReference>
<dbReference type="Gene3D" id="3.40.50.720">
    <property type="entry name" value="NAD(P)-binding Rossmann-like Domain"/>
    <property type="match status" value="1"/>
</dbReference>
<dbReference type="PRINTS" id="PR00081">
    <property type="entry name" value="GDHRDH"/>
</dbReference>
<dbReference type="Pfam" id="PF13561">
    <property type="entry name" value="adh_short_C2"/>
    <property type="match status" value="1"/>
</dbReference>
<dbReference type="EMBL" id="NMUH01000043">
    <property type="protein sequence ID" value="MQL69650.1"/>
    <property type="molecule type" value="Genomic_DNA"/>
</dbReference>
<keyword evidence="2" id="KW-1185">Reference proteome</keyword>
<organism evidence="1 2">
    <name type="scientific">Colocasia esculenta</name>
    <name type="common">Wild taro</name>
    <name type="synonym">Arum esculentum</name>
    <dbReference type="NCBI Taxonomy" id="4460"/>
    <lineage>
        <taxon>Eukaryota</taxon>
        <taxon>Viridiplantae</taxon>
        <taxon>Streptophyta</taxon>
        <taxon>Embryophyta</taxon>
        <taxon>Tracheophyta</taxon>
        <taxon>Spermatophyta</taxon>
        <taxon>Magnoliopsida</taxon>
        <taxon>Liliopsida</taxon>
        <taxon>Araceae</taxon>
        <taxon>Aroideae</taxon>
        <taxon>Colocasieae</taxon>
        <taxon>Colocasia</taxon>
    </lineage>
</organism>
<comment type="caution">
    <text evidence="1">The sequence shown here is derived from an EMBL/GenBank/DDBJ whole genome shotgun (WGS) entry which is preliminary data.</text>
</comment>
<proteinExistence type="predicted"/>
<accession>A0A843TKC4</accession>
<dbReference type="InterPro" id="IPR002347">
    <property type="entry name" value="SDR_fam"/>
</dbReference>
<dbReference type="SUPFAM" id="SSF51735">
    <property type="entry name" value="NAD(P)-binding Rossmann-fold domains"/>
    <property type="match status" value="1"/>
</dbReference>
<dbReference type="CDD" id="cd05233">
    <property type="entry name" value="SDR_c"/>
    <property type="match status" value="1"/>
</dbReference>
<dbReference type="AlphaFoldDB" id="A0A843TKC4"/>
<dbReference type="OrthoDB" id="47007at2759"/>
<dbReference type="PANTHER" id="PTHR44375:SF2">
    <property type="entry name" value="BETA-KETOACYL-ACP REDUCTASE-LIKE PROTEIN-RELATED"/>
    <property type="match status" value="1"/>
</dbReference>